<dbReference type="SMART" id="SM00060">
    <property type="entry name" value="FN3"/>
    <property type="match status" value="2"/>
</dbReference>
<sequence>MYKSVRSKAIVVFVITIMLCSIIPFLDFMVVKTYAADQPTGSGTANDPYLIASHQDLEWIRENYISKSLNDKYFVQTADIDLSGVDNFEPLDKKSVGFSGTYDGCWHTISNMKITDTVTSCDGYLSVGFFANLHYASDDKQGTVRNIKFSNVNINIAESNLHIGAIAANAEGTLENCYVSGTIVGGDDSLVGGLVGNSMANIISCYNAANVSAGNSTGVLVTAGGIAADCGWNLQDCWNSGNISSSSKDAAAVGGIVGRTNASLINCYSIGNVSLTGNVLEEDHNRSRAGGISGNALSNNLSSNYYLDGTCGHGIGMYDNNLPSDIGAEPKQVSDLKSALNSSDWGSADTWSKSEGQYPSLLTTANVPHAISADGGPGTVTVNWDKSKRAGAYRIYWSTESGSYNEENSVIAWGYEAKSKTIKGLVGGTTYYFVVKGVGDGNALSTESNEVSAIAKTDNTPPTWADGYPQARTVTQNSAEVLLQTDELGKAYYVVVEDGVAAPTAAQVKAGKNASGGDPGTGKKGSVNLTADTTATINITNLEPATNYHIYVVAEDGTPNLQASAVKVDIETTSTTGIDRTNLIGNFYSSVPGEGITGGVTLSDDQQWH</sequence>
<evidence type="ECO:0000313" key="3">
    <source>
        <dbReference type="EMBL" id="MTV50739.1"/>
    </source>
</evidence>
<dbReference type="PROSITE" id="PS50853">
    <property type="entry name" value="FN3"/>
    <property type="match status" value="1"/>
</dbReference>
<keyword evidence="4" id="KW-1185">Reference proteome</keyword>
<accession>A0A6I3SPC5</accession>
<keyword evidence="1" id="KW-1133">Transmembrane helix</keyword>
<keyword evidence="1" id="KW-0472">Membrane</keyword>
<name>A0A6I3SPC5_HELMO</name>
<dbReference type="Gene3D" id="2.160.20.110">
    <property type="match status" value="1"/>
</dbReference>
<dbReference type="InterPro" id="IPR003961">
    <property type="entry name" value="FN3_dom"/>
</dbReference>
<evidence type="ECO:0000259" key="2">
    <source>
        <dbReference type="PROSITE" id="PS50853"/>
    </source>
</evidence>
<feature type="non-terminal residue" evidence="3">
    <location>
        <position position="609"/>
    </location>
</feature>
<dbReference type="Proteomes" id="UP000430670">
    <property type="component" value="Unassembled WGS sequence"/>
</dbReference>
<reference evidence="3 4" key="1">
    <citation type="submission" date="2019-11" db="EMBL/GenBank/DDBJ databases">
        <title>Whole-genome sequence of a the green, strictly anaerobic photosynthetic bacterium Heliobacillus mobilis DSM 6151.</title>
        <authorList>
            <person name="Kyndt J.A."/>
            <person name="Meyer T.E."/>
        </authorList>
    </citation>
    <scope>NUCLEOTIDE SEQUENCE [LARGE SCALE GENOMIC DNA]</scope>
    <source>
        <strain evidence="3 4">DSM 6151</strain>
    </source>
</reference>
<feature type="transmembrane region" description="Helical" evidence="1">
    <location>
        <begin position="9"/>
        <end position="31"/>
    </location>
</feature>
<protein>
    <recommendedName>
        <fullName evidence="2">Fibronectin type-III domain-containing protein</fullName>
    </recommendedName>
</protein>
<keyword evidence="1" id="KW-0812">Transmembrane</keyword>
<dbReference type="EMBL" id="WNKU01000034">
    <property type="protein sequence ID" value="MTV50739.1"/>
    <property type="molecule type" value="Genomic_DNA"/>
</dbReference>
<dbReference type="InterPro" id="IPR013783">
    <property type="entry name" value="Ig-like_fold"/>
</dbReference>
<evidence type="ECO:0000313" key="4">
    <source>
        <dbReference type="Proteomes" id="UP000430670"/>
    </source>
</evidence>
<feature type="domain" description="Fibronectin type-III" evidence="2">
    <location>
        <begin position="363"/>
        <end position="463"/>
    </location>
</feature>
<dbReference type="CDD" id="cd00063">
    <property type="entry name" value="FN3"/>
    <property type="match status" value="1"/>
</dbReference>
<dbReference type="SUPFAM" id="SSF49265">
    <property type="entry name" value="Fibronectin type III"/>
    <property type="match status" value="1"/>
</dbReference>
<comment type="caution">
    <text evidence="3">The sequence shown here is derived from an EMBL/GenBank/DDBJ whole genome shotgun (WGS) entry which is preliminary data.</text>
</comment>
<dbReference type="AlphaFoldDB" id="A0A6I3SPC5"/>
<dbReference type="InterPro" id="IPR036116">
    <property type="entry name" value="FN3_sf"/>
</dbReference>
<evidence type="ECO:0000256" key="1">
    <source>
        <dbReference type="SAM" id="Phobius"/>
    </source>
</evidence>
<proteinExistence type="predicted"/>
<dbReference type="Gene3D" id="2.60.40.10">
    <property type="entry name" value="Immunoglobulins"/>
    <property type="match status" value="2"/>
</dbReference>
<gene>
    <name evidence="3" type="ORF">GJ688_17545</name>
</gene>
<organism evidence="3 4">
    <name type="scientific">Heliobacterium mobile</name>
    <name type="common">Heliobacillus mobilis</name>
    <dbReference type="NCBI Taxonomy" id="28064"/>
    <lineage>
        <taxon>Bacteria</taxon>
        <taxon>Bacillati</taxon>
        <taxon>Bacillota</taxon>
        <taxon>Clostridia</taxon>
        <taxon>Eubacteriales</taxon>
        <taxon>Heliobacteriaceae</taxon>
        <taxon>Heliobacterium</taxon>
    </lineage>
</organism>